<gene>
    <name evidence="10" type="primary">MED15</name>
</gene>
<evidence type="ECO:0000256" key="7">
    <source>
        <dbReference type="ARBA" id="ARBA00023242"/>
    </source>
</evidence>
<keyword evidence="4 10" id="KW-0805">Transcription regulation</keyword>
<comment type="subunit">
    <text evidence="9">Component of the Mediator complex, which is composed of MED1, MED4, MED6, MED7, MED8, MED9, MED10, MED11, MED12, MED13, MED13L, MED14, MED15, MED16, MED17, MED18, MED19, MED20, MED21, MED22, MED23, MED24, MED25, MED26, MED27, MED29, MED30, MED31, CCNC, CDK8 and CDC2L6/CDK11. The MED12, MED13, CCNC and CDK8 subunits form a distinct module termed the CDK8 module. Mediator containing the CDK8 module is less active than Mediator lacking this module in supporting transcriptional activation. Individual preparations of the Mediator complex lacking one or more distinct subunits have been variously termed ARC, CRSP, DRIP, PC2, SMCC and TRAP. Interacts with SMAD2, SMAD3, SREBF1 and SREBF2. Interacts with WWTR1. Interacts with TRIM11.</text>
</comment>
<reference evidence="12" key="1">
    <citation type="submission" date="2019-05" db="EMBL/GenBank/DDBJ databases">
        <authorList>
            <person name="Zhang S."/>
            <person name="Liu J."/>
        </authorList>
    </citation>
    <scope>NUCLEOTIDE SEQUENCE [LARGE SCALE GENOMIC DNA]</scope>
</reference>
<evidence type="ECO:0000256" key="4">
    <source>
        <dbReference type="ARBA" id="ARBA00023015"/>
    </source>
</evidence>
<dbReference type="Gene3D" id="1.10.246.20">
    <property type="entry name" value="Coactivator CBP, KIX domain"/>
    <property type="match status" value="1"/>
</dbReference>
<keyword evidence="13" id="KW-1185">Reference proteome</keyword>
<comment type="similarity">
    <text evidence="2 10">Belongs to the Mediator complex subunit 15 family.</text>
</comment>
<evidence type="ECO:0000313" key="13">
    <source>
        <dbReference type="Proteomes" id="UP000694520"/>
    </source>
</evidence>
<dbReference type="GeneTree" id="ENSGT00730000111140"/>
<keyword evidence="5 10" id="KW-0010">Activator</keyword>
<comment type="function">
    <text evidence="8">Component of the Mediator complex, a coactivator involved in the regulated transcription of nearly all RNA polymerase II-dependent genes. Mediator functions as a bridge to convey information from gene-specific regulatory proteins to the basal RNA polymerase II transcription machinery. Mediator is recruited to promoters by direct interactions with regulatory proteins and serves as a scaffold for the assembly of a functional preinitiation complex with RNA polymerase II and the general transcription factors. Required for cholesterol-dependent gene regulation. Positively regulates the Nodal signaling pathway.</text>
</comment>
<keyword evidence="7 10" id="KW-0539">Nucleus</keyword>
<dbReference type="InterPro" id="IPR019087">
    <property type="entry name" value="Med15_N"/>
</dbReference>
<dbReference type="InterPro" id="IPR036529">
    <property type="entry name" value="KIX_dom_sf"/>
</dbReference>
<feature type="domain" description="Mediator of RNA polymerase II transcription subunit 15 N-terminal" evidence="11">
    <location>
        <begin position="7"/>
        <end position="52"/>
    </location>
</feature>
<evidence type="ECO:0000259" key="11">
    <source>
        <dbReference type="Pfam" id="PF09606"/>
    </source>
</evidence>
<reference evidence="12" key="3">
    <citation type="submission" date="2025-09" db="UniProtKB">
        <authorList>
            <consortium name="Ensembl"/>
        </authorList>
    </citation>
    <scope>IDENTIFICATION</scope>
</reference>
<dbReference type="GO" id="GO:0006355">
    <property type="term" value="P:regulation of DNA-templated transcription"/>
    <property type="evidence" value="ECO:0007669"/>
    <property type="project" value="InterPro"/>
</dbReference>
<dbReference type="FunFam" id="1.10.246.20:FF:000002">
    <property type="entry name" value="Mediator of RNA polymerase II transcription subunit 15"/>
    <property type="match status" value="1"/>
</dbReference>
<sequence length="171" mass="17953">MDVSGQETDWRSPTFRQKLVSQIEDAMRKAGVAHSKSSKDMESHVFLKAKTRVSPGGRRVGAGARPRGRGGRSLLGAVCGTAVGGQCMGAQAGLLAPCLCPAPVSPVGCCWALTAPVDSAPRQKHSVLRLRPPQGSGPGRWVQKGSRPFSVMQELLTEAVALARTGWAGPL</sequence>
<dbReference type="PANTHER" id="PTHR31804:SF3">
    <property type="entry name" value="MEDIATOR OF RNA POLYMERASE II TRANSCRIPTION SUBUNIT 15"/>
    <property type="match status" value="1"/>
</dbReference>
<dbReference type="Proteomes" id="UP000694520">
    <property type="component" value="Chromosome 16"/>
</dbReference>
<evidence type="ECO:0000256" key="5">
    <source>
        <dbReference type="ARBA" id="ARBA00023159"/>
    </source>
</evidence>
<evidence type="ECO:0000256" key="3">
    <source>
        <dbReference type="ARBA" id="ARBA00019613"/>
    </source>
</evidence>
<dbReference type="GO" id="GO:0005654">
    <property type="term" value="C:nucleoplasm"/>
    <property type="evidence" value="ECO:0007669"/>
    <property type="project" value="UniProtKB-ARBA"/>
</dbReference>
<evidence type="ECO:0000313" key="12">
    <source>
        <dbReference type="Ensembl" id="ENSBGRP00000029268.1"/>
    </source>
</evidence>
<reference evidence="12" key="2">
    <citation type="submission" date="2025-08" db="UniProtKB">
        <authorList>
            <consortium name="Ensembl"/>
        </authorList>
    </citation>
    <scope>IDENTIFICATION</scope>
</reference>
<dbReference type="Pfam" id="PF09606">
    <property type="entry name" value="Med15_N"/>
    <property type="match status" value="1"/>
</dbReference>
<protein>
    <recommendedName>
        <fullName evidence="3 10">Mediator of RNA polymerase II transcription subunit 15</fullName>
    </recommendedName>
    <alternativeName>
        <fullName evidence="10">Mediator complex subunit 15</fullName>
    </alternativeName>
</protein>
<accession>A0A8B9Y5S3</accession>
<evidence type="ECO:0000256" key="2">
    <source>
        <dbReference type="ARBA" id="ARBA00009807"/>
    </source>
</evidence>
<organism evidence="12 13">
    <name type="scientific">Bos mutus grunniens</name>
    <name type="common">Wild yak</name>
    <name type="synonym">Bos grunniens</name>
    <dbReference type="NCBI Taxonomy" id="30521"/>
    <lineage>
        <taxon>Eukaryota</taxon>
        <taxon>Metazoa</taxon>
        <taxon>Chordata</taxon>
        <taxon>Craniata</taxon>
        <taxon>Vertebrata</taxon>
        <taxon>Euteleostomi</taxon>
        <taxon>Mammalia</taxon>
        <taxon>Eutheria</taxon>
        <taxon>Laurasiatheria</taxon>
        <taxon>Artiodactyla</taxon>
        <taxon>Ruminantia</taxon>
        <taxon>Pecora</taxon>
        <taxon>Bovidae</taxon>
        <taxon>Bovinae</taxon>
        <taxon>Bos</taxon>
    </lineage>
</organism>
<dbReference type="AlphaFoldDB" id="A0A8B9Y5S3"/>
<evidence type="ECO:0000256" key="8">
    <source>
        <dbReference type="ARBA" id="ARBA00054847"/>
    </source>
</evidence>
<dbReference type="GO" id="GO:0003712">
    <property type="term" value="F:transcription coregulator activity"/>
    <property type="evidence" value="ECO:0007669"/>
    <property type="project" value="InterPro"/>
</dbReference>
<evidence type="ECO:0000256" key="9">
    <source>
        <dbReference type="ARBA" id="ARBA00065024"/>
    </source>
</evidence>
<comment type="subcellular location">
    <subcellularLocation>
        <location evidence="1 10">Nucleus</location>
    </subcellularLocation>
</comment>
<name>A0A8B9Y5S3_BOSMU</name>
<dbReference type="PANTHER" id="PTHR31804">
    <property type="entry name" value="MEDIATOR OF RNA POLYMERASE II TRANSCRIPTION SUBUNIT 15"/>
    <property type="match status" value="1"/>
</dbReference>
<evidence type="ECO:0000256" key="1">
    <source>
        <dbReference type="ARBA" id="ARBA00004123"/>
    </source>
</evidence>
<evidence type="ECO:0000256" key="10">
    <source>
        <dbReference type="RuleBase" id="RU364148"/>
    </source>
</evidence>
<evidence type="ECO:0000256" key="6">
    <source>
        <dbReference type="ARBA" id="ARBA00023163"/>
    </source>
</evidence>
<keyword evidence="6 10" id="KW-0804">Transcription</keyword>
<proteinExistence type="inferred from homology"/>
<dbReference type="Ensembl" id="ENSBGRT00000033883.1">
    <property type="protein sequence ID" value="ENSBGRP00000029268.1"/>
    <property type="gene ID" value="ENSBGRG00000018506.1"/>
</dbReference>